<evidence type="ECO:0000313" key="2">
    <source>
        <dbReference type="Proteomes" id="UP001195483"/>
    </source>
</evidence>
<evidence type="ECO:0000313" key="1">
    <source>
        <dbReference type="EMBL" id="KAK3607916.1"/>
    </source>
</evidence>
<organism evidence="1 2">
    <name type="scientific">Potamilus streckersoni</name>
    <dbReference type="NCBI Taxonomy" id="2493646"/>
    <lineage>
        <taxon>Eukaryota</taxon>
        <taxon>Metazoa</taxon>
        <taxon>Spiralia</taxon>
        <taxon>Lophotrochozoa</taxon>
        <taxon>Mollusca</taxon>
        <taxon>Bivalvia</taxon>
        <taxon>Autobranchia</taxon>
        <taxon>Heteroconchia</taxon>
        <taxon>Palaeoheterodonta</taxon>
        <taxon>Unionida</taxon>
        <taxon>Unionoidea</taxon>
        <taxon>Unionidae</taxon>
        <taxon>Ambleminae</taxon>
        <taxon>Lampsilini</taxon>
        <taxon>Potamilus</taxon>
    </lineage>
</organism>
<reference evidence="1" key="1">
    <citation type="journal article" date="2021" name="Genome Biol. Evol.">
        <title>A High-Quality Reference Genome for a Parasitic Bivalve with Doubly Uniparental Inheritance (Bivalvia: Unionida).</title>
        <authorList>
            <person name="Smith C.H."/>
        </authorList>
    </citation>
    <scope>NUCLEOTIDE SEQUENCE</scope>
    <source>
        <strain evidence="1">CHS0354</strain>
    </source>
</reference>
<proteinExistence type="predicted"/>
<reference evidence="1" key="2">
    <citation type="journal article" date="2021" name="Genome Biol. Evol.">
        <title>Developing a high-quality reference genome for a parasitic bivalve with doubly uniparental inheritance (Bivalvia: Unionida).</title>
        <authorList>
            <person name="Smith C.H."/>
        </authorList>
    </citation>
    <scope>NUCLEOTIDE SEQUENCE</scope>
    <source>
        <strain evidence="1">CHS0354</strain>
        <tissue evidence="1">Mantle</tissue>
    </source>
</reference>
<feature type="non-terminal residue" evidence="1">
    <location>
        <position position="130"/>
    </location>
</feature>
<comment type="caution">
    <text evidence="1">The sequence shown here is derived from an EMBL/GenBank/DDBJ whole genome shotgun (WGS) entry which is preliminary data.</text>
</comment>
<dbReference type="EMBL" id="JAEAOA010002150">
    <property type="protein sequence ID" value="KAK3607916.1"/>
    <property type="molecule type" value="Genomic_DNA"/>
</dbReference>
<dbReference type="AlphaFoldDB" id="A0AAE0TCY3"/>
<gene>
    <name evidence="1" type="ORF">CHS0354_036744</name>
</gene>
<sequence>MSEFGFRWCPIYRAGVILWHDNSFPLKPMRYYRKKYEAKLTLSTSNRLLQTQFSRYMDSSSRFHICILHLALRKSHAIGERKTTSLASGENRNQSMYFVAVSKICGDCRCTNFGTFTSRDNIKTCTVPIA</sequence>
<accession>A0AAE0TCY3</accession>
<keyword evidence="2" id="KW-1185">Reference proteome</keyword>
<name>A0AAE0TCY3_9BIVA</name>
<protein>
    <submittedName>
        <fullName evidence="1">Uncharacterized protein</fullName>
    </submittedName>
</protein>
<dbReference type="Proteomes" id="UP001195483">
    <property type="component" value="Unassembled WGS sequence"/>
</dbReference>
<reference evidence="1" key="3">
    <citation type="submission" date="2023-05" db="EMBL/GenBank/DDBJ databases">
        <authorList>
            <person name="Smith C.H."/>
        </authorList>
    </citation>
    <scope>NUCLEOTIDE SEQUENCE</scope>
    <source>
        <strain evidence="1">CHS0354</strain>
        <tissue evidence="1">Mantle</tissue>
    </source>
</reference>